<gene>
    <name evidence="6" type="ORF">CNY62_02920</name>
</gene>
<feature type="domain" description="SOGP N-terminal" evidence="5">
    <location>
        <begin position="20"/>
        <end position="236"/>
    </location>
</feature>
<dbReference type="Pfam" id="PF21250">
    <property type="entry name" value="SOGP_2nd"/>
    <property type="match status" value="1"/>
</dbReference>
<organism evidence="6 7">
    <name type="scientific">Brochothrix thermosphacta</name>
    <name type="common">Microbacterium thermosphactum</name>
    <dbReference type="NCBI Taxonomy" id="2756"/>
    <lineage>
        <taxon>Bacteria</taxon>
        <taxon>Bacillati</taxon>
        <taxon>Bacillota</taxon>
        <taxon>Bacilli</taxon>
        <taxon>Bacillales</taxon>
        <taxon>Listeriaceae</taxon>
        <taxon>Brochothrix</taxon>
    </lineage>
</organism>
<evidence type="ECO:0000313" key="6">
    <source>
        <dbReference type="EMBL" id="ATF25431.1"/>
    </source>
</evidence>
<keyword evidence="2" id="KW-0808">Transferase</keyword>
<dbReference type="GO" id="GO:0005975">
    <property type="term" value="P:carbohydrate metabolic process"/>
    <property type="evidence" value="ECO:0007669"/>
    <property type="project" value="InterPro"/>
</dbReference>
<dbReference type="Pfam" id="PF17167">
    <property type="entry name" value="Glyco_hydro_94"/>
    <property type="match status" value="1"/>
</dbReference>
<evidence type="ECO:0000259" key="3">
    <source>
        <dbReference type="Pfam" id="PF17167"/>
    </source>
</evidence>
<dbReference type="Proteomes" id="UP000243591">
    <property type="component" value="Chromosome"/>
</dbReference>
<dbReference type="Pfam" id="PF21958">
    <property type="entry name" value="SOGP_N"/>
    <property type="match status" value="1"/>
</dbReference>
<dbReference type="STRING" id="2756.BFR44_00965"/>
<evidence type="ECO:0000259" key="5">
    <source>
        <dbReference type="Pfam" id="PF21958"/>
    </source>
</evidence>
<evidence type="ECO:0000256" key="1">
    <source>
        <dbReference type="ARBA" id="ARBA00022676"/>
    </source>
</evidence>
<dbReference type="KEGG" id="bths:CNY62_02920"/>
<sequence>MTYKKAANHLKAADMNVYLYDNGGIQAIQADNILLNQVVLHPFDEPLQQIYLRQYNDETISYVPLLTHTCEIAIESKAVTYTGRLDNQPYTVRLSLHEHGYFYDVAFAGLSQTADLVFSQDLGLAEEGALRSNEAYTSQYIDIRVVEAESGYRLLAKQNQAQNGAFPQIEVGSFQPTVAYATDGFDVYGLSYKQTGELSGLKQPKLASRIYQYEMSQLWLQTETFKPNEAVNATFYIWYKKDIGQHASETIDADLLKTTYRELIKGEVAQTKTAGFKMPITHLAGKSWSNEKIDSRYETIVTPERNSDEAYLSFFTAEHSHVVTLQKELLVARQHGHVLLDKVDVLKPQHTLATTSWMTGVFNSQVVQGNTNLNKWLTHSRNPLNILRNSGQRIYLKTTTGLQLLTMPTLFEMGANYTRWFYQLDNDVLVVTNEVTSESKEIRLTITSENKLSYSFVITTNHSFGANEHEENCAVDSVEETNAILFNVKGLPRYALLFDGSQVKMKTNSDYFVEGMAAEADLTVLETTPQTEFVLTLQTGDREGLPQAGTFIEEQAKITAYYKGLVNDLAFETPTALATTLNLTTFWYTHNMLVHYASPHGLEQYSGAAWGTRDVCQGPFEFFRTFNNKEAMKSILRELYSHQYEQTGDWPQWFMFDDYREIQQEESHGDIIVWPLKIIGDYLQQTGDIAFLDEVLPYTDNHTFKQTTGDTLRAHMDKAIATIESHFMPGTFLSNYGNGDWDDTLQPASVAIKERLVSSWTVTLTYQVFKTLAEVLPDNKKVSALAAGIKADFEKYCLATDDVIPGFLEFEETGHVTPLIHPTDTKTNISYRLIPLTRSIIAGLVSKEQAEKQLALIKKELHFEDGVRLMNHPAQYQDGISQYFKRAEQAANFGREVGLAYLHAHIRYVEALVAMGETTAVNELLRINPVVVHETVASALPRQRNAYFSSSDAQFINRYDAAENFDKLRTGDIAVAGGWRVYSSGPGIYLHQLISQCVGLRETATSYVFDPVLDLKELPLKVTQTLANRPVHISIEAGDQTSLVVNDSEIVTKATTGIYRNSGITLEKSMIDSILKEDDNHITLVISQ</sequence>
<dbReference type="OrthoDB" id="9769991at2"/>
<name>A0A291KDV8_BROTH</name>
<dbReference type="PANTHER" id="PTHR37469:SF2">
    <property type="entry name" value="CELLOBIONIC ACID PHOSPHORYLASE"/>
    <property type="match status" value="1"/>
</dbReference>
<feature type="domain" description="Glycosyl hydrolase 94 catalytic" evidence="3">
    <location>
        <begin position="669"/>
        <end position="934"/>
    </location>
</feature>
<evidence type="ECO:0000256" key="2">
    <source>
        <dbReference type="ARBA" id="ARBA00022679"/>
    </source>
</evidence>
<evidence type="ECO:0000313" key="7">
    <source>
        <dbReference type="Proteomes" id="UP000243591"/>
    </source>
</evidence>
<reference evidence="6 7" key="1">
    <citation type="submission" date="2017-09" db="EMBL/GenBank/DDBJ databases">
        <title>Complete Genome Sequences of Two Strains of the Meat Spoilage Bacterium Brochothrix thermosphacta Isolated from Ground Chicken.</title>
        <authorList>
            <person name="Paoli G.C."/>
            <person name="Wijey C."/>
            <person name="Chen C.-Y."/>
            <person name="Nguyen L."/>
            <person name="Yan X."/>
            <person name="Irwin P.L."/>
        </authorList>
    </citation>
    <scope>NUCLEOTIDE SEQUENCE [LARGE SCALE GENOMIC DNA]</scope>
    <source>
        <strain evidence="6 7">BI</strain>
    </source>
</reference>
<evidence type="ECO:0000259" key="4">
    <source>
        <dbReference type="Pfam" id="PF21250"/>
    </source>
</evidence>
<dbReference type="InterPro" id="IPR052047">
    <property type="entry name" value="GH94_Enzymes"/>
</dbReference>
<protein>
    <submittedName>
        <fullName evidence="6">Cellobiose phosphorylase</fullName>
    </submittedName>
</protein>
<dbReference type="RefSeq" id="WP_081315974.1">
    <property type="nucleotide sequence ID" value="NZ_CP023483.1"/>
</dbReference>
<dbReference type="Gene3D" id="1.50.10.10">
    <property type="match status" value="1"/>
</dbReference>
<dbReference type="EMBL" id="CP023483">
    <property type="protein sequence ID" value="ATF25431.1"/>
    <property type="molecule type" value="Genomic_DNA"/>
</dbReference>
<dbReference type="AlphaFoldDB" id="A0A291KDV8"/>
<proteinExistence type="predicted"/>
<feature type="domain" description="Glycoside phosphorylase super sandwich" evidence="4">
    <location>
        <begin position="304"/>
        <end position="538"/>
    </location>
</feature>
<keyword evidence="1" id="KW-0328">Glycosyltransferase</keyword>
<dbReference type="InterPro" id="IPR008928">
    <property type="entry name" value="6-hairpin_glycosidase_sf"/>
</dbReference>
<accession>A0A291KDV8</accession>
<dbReference type="InterPro" id="IPR048771">
    <property type="entry name" value="SOGP_2nd"/>
</dbReference>
<dbReference type="InterPro" id="IPR033432">
    <property type="entry name" value="GH94_catalytic"/>
</dbReference>
<dbReference type="PANTHER" id="PTHR37469">
    <property type="entry name" value="CELLOBIONIC ACID PHOSPHORYLASE-RELATED"/>
    <property type="match status" value="1"/>
</dbReference>
<keyword evidence="7" id="KW-1185">Reference proteome</keyword>
<dbReference type="SUPFAM" id="SSF48208">
    <property type="entry name" value="Six-hairpin glycosidases"/>
    <property type="match status" value="1"/>
</dbReference>
<dbReference type="InterPro" id="IPR012341">
    <property type="entry name" value="6hp_glycosidase-like_sf"/>
</dbReference>
<dbReference type="InterPro" id="IPR053831">
    <property type="entry name" value="SOGP_N"/>
</dbReference>
<dbReference type="GO" id="GO:0016757">
    <property type="term" value="F:glycosyltransferase activity"/>
    <property type="evidence" value="ECO:0007669"/>
    <property type="project" value="UniProtKB-KW"/>
</dbReference>